<name>A0ABD2IA07_9BILA</name>
<proteinExistence type="predicted"/>
<gene>
    <name evidence="1" type="ORF">niasHT_038148</name>
</gene>
<reference evidence="1 2" key="1">
    <citation type="submission" date="2024-10" db="EMBL/GenBank/DDBJ databases">
        <authorList>
            <person name="Kim D."/>
        </authorList>
    </citation>
    <scope>NUCLEOTIDE SEQUENCE [LARGE SCALE GENOMIC DNA]</scope>
    <source>
        <strain evidence="1">BH-2024</strain>
    </source>
</reference>
<dbReference type="AlphaFoldDB" id="A0ABD2IA07"/>
<accession>A0ABD2IA07</accession>
<dbReference type="EMBL" id="JBICBT010001292">
    <property type="protein sequence ID" value="KAL3074675.1"/>
    <property type="molecule type" value="Genomic_DNA"/>
</dbReference>
<dbReference type="Proteomes" id="UP001620626">
    <property type="component" value="Unassembled WGS sequence"/>
</dbReference>
<comment type="caution">
    <text evidence="1">The sequence shown here is derived from an EMBL/GenBank/DDBJ whole genome shotgun (WGS) entry which is preliminary data.</text>
</comment>
<organism evidence="1 2">
    <name type="scientific">Heterodera trifolii</name>
    <dbReference type="NCBI Taxonomy" id="157864"/>
    <lineage>
        <taxon>Eukaryota</taxon>
        <taxon>Metazoa</taxon>
        <taxon>Ecdysozoa</taxon>
        <taxon>Nematoda</taxon>
        <taxon>Chromadorea</taxon>
        <taxon>Rhabditida</taxon>
        <taxon>Tylenchina</taxon>
        <taxon>Tylenchomorpha</taxon>
        <taxon>Tylenchoidea</taxon>
        <taxon>Heteroderidae</taxon>
        <taxon>Heteroderinae</taxon>
        <taxon>Heterodera</taxon>
    </lineage>
</organism>
<evidence type="ECO:0000313" key="2">
    <source>
        <dbReference type="Proteomes" id="UP001620626"/>
    </source>
</evidence>
<keyword evidence="2" id="KW-1185">Reference proteome</keyword>
<protein>
    <submittedName>
        <fullName evidence="1">Uncharacterized protein</fullName>
    </submittedName>
</protein>
<evidence type="ECO:0000313" key="1">
    <source>
        <dbReference type="EMBL" id="KAL3074675.1"/>
    </source>
</evidence>
<sequence>MSDRRKEAEEKMAKAIFISADCWLSVFDLLEHSQLGLGIALISHRFDYYVDEHFKTRKRALKITEIRSKIGENGTKEMKIVKFYNGKALPIPQVQLPRKVIGFREIIISYIDQNVIVFLDHFRQLFSSCRPINLAFGTTNERISELILRNIWPMIAKNIRTIEFYNSFFRRLRPLVPSLFNDCPFLGIVSFDAEDMFPEFPPDDSAAASDRQAVAKWLFTPLQNNVPKVFACRLKKDGGNWSSRIAAFKAGFASASSPANFIVVFWVYSYFGNSVVLFDQTNELTREQLKLTRINNSDRFLLIRCPIVRDESKWTKWEEEAIGWRMYGQWNQIGLYIYDGFEGPSDQQMNE</sequence>